<comment type="similarity">
    <text evidence="1 3">Belongs to the DapA family.</text>
</comment>
<evidence type="ECO:0000256" key="1">
    <source>
        <dbReference type="ARBA" id="ARBA00007592"/>
    </source>
</evidence>
<dbReference type="EMBL" id="JBHSJJ010000013">
    <property type="protein sequence ID" value="MFC4873821.1"/>
    <property type="molecule type" value="Genomic_DNA"/>
</dbReference>
<name>A0ABV9T5S2_9BACT</name>
<dbReference type="Proteomes" id="UP001595818">
    <property type="component" value="Unassembled WGS sequence"/>
</dbReference>
<dbReference type="PRINTS" id="PR00146">
    <property type="entry name" value="DHPICSNTHASE"/>
</dbReference>
<dbReference type="CDD" id="cd00408">
    <property type="entry name" value="DHDPS-like"/>
    <property type="match status" value="1"/>
</dbReference>
<dbReference type="PIRSF" id="PIRSF001365">
    <property type="entry name" value="DHDPS"/>
    <property type="match status" value="1"/>
</dbReference>
<accession>A0ABV9T5S2</accession>
<gene>
    <name evidence="4" type="ORF">ACFPFU_19110</name>
</gene>
<evidence type="ECO:0000313" key="5">
    <source>
        <dbReference type="Proteomes" id="UP001595818"/>
    </source>
</evidence>
<evidence type="ECO:0000313" key="4">
    <source>
        <dbReference type="EMBL" id="MFC4873821.1"/>
    </source>
</evidence>
<reference evidence="5" key="1">
    <citation type="journal article" date="2019" name="Int. J. Syst. Evol. Microbiol.">
        <title>The Global Catalogue of Microorganisms (GCM) 10K type strain sequencing project: providing services to taxonomists for standard genome sequencing and annotation.</title>
        <authorList>
            <consortium name="The Broad Institute Genomics Platform"/>
            <consortium name="The Broad Institute Genome Sequencing Center for Infectious Disease"/>
            <person name="Wu L."/>
            <person name="Ma J."/>
        </authorList>
    </citation>
    <scope>NUCLEOTIDE SEQUENCE [LARGE SCALE GENOMIC DNA]</scope>
    <source>
        <strain evidence="5">CGMCC 4.7466</strain>
    </source>
</reference>
<dbReference type="PANTHER" id="PTHR12128">
    <property type="entry name" value="DIHYDRODIPICOLINATE SYNTHASE"/>
    <property type="match status" value="1"/>
</dbReference>
<dbReference type="SUPFAM" id="SSF51569">
    <property type="entry name" value="Aldolase"/>
    <property type="match status" value="1"/>
</dbReference>
<dbReference type="Gene3D" id="3.20.20.70">
    <property type="entry name" value="Aldolase class I"/>
    <property type="match status" value="1"/>
</dbReference>
<keyword evidence="2 3" id="KW-0456">Lyase</keyword>
<proteinExistence type="inferred from homology"/>
<comment type="caution">
    <text evidence="4">The sequence shown here is derived from an EMBL/GenBank/DDBJ whole genome shotgun (WGS) entry which is preliminary data.</text>
</comment>
<dbReference type="InterPro" id="IPR013785">
    <property type="entry name" value="Aldolase_TIM"/>
</dbReference>
<evidence type="ECO:0000256" key="2">
    <source>
        <dbReference type="ARBA" id="ARBA00023239"/>
    </source>
</evidence>
<protein>
    <submittedName>
        <fullName evidence="4">Dihydrodipicolinate synthase family protein</fullName>
    </submittedName>
</protein>
<organism evidence="4 5">
    <name type="scientific">Negadavirga shengliensis</name>
    <dbReference type="NCBI Taxonomy" id="1389218"/>
    <lineage>
        <taxon>Bacteria</taxon>
        <taxon>Pseudomonadati</taxon>
        <taxon>Bacteroidota</taxon>
        <taxon>Cytophagia</taxon>
        <taxon>Cytophagales</taxon>
        <taxon>Cyclobacteriaceae</taxon>
        <taxon>Negadavirga</taxon>
    </lineage>
</organism>
<evidence type="ECO:0000256" key="3">
    <source>
        <dbReference type="PIRNR" id="PIRNR001365"/>
    </source>
</evidence>
<dbReference type="SMART" id="SM01130">
    <property type="entry name" value="DHDPS"/>
    <property type="match status" value="1"/>
</dbReference>
<dbReference type="PANTHER" id="PTHR12128:SF66">
    <property type="entry name" value="4-HYDROXY-2-OXOGLUTARATE ALDOLASE, MITOCHONDRIAL"/>
    <property type="match status" value="1"/>
</dbReference>
<dbReference type="InterPro" id="IPR002220">
    <property type="entry name" value="DapA-like"/>
</dbReference>
<sequence>MKMTKKYGGIVVPMVTPLTAKGDIDQEAVGSIMTAFVQNNISPLVMGTTGESASFSNGERLAMLRAVVSQKSANQQIYAGVVQNEVCQQVSQARNYLDLGADAVVATLPGYYLLTPEQMKGHFEKLADALEGPLFIYNIKATTQMSIPLEIIDELSGHPHIKGLKDSERDETRLRKAIERFKDNEEFSYFCGWGAATVKSLMLGADGVVPSTGNLVPEMYRALYEAALAEDWDTASHYQKMTDGVAGIYQANKTLGQSLAALKLLMQERSFCRPFMKPPLTMLDSRMAEQVRSQWKDFQTGRKT</sequence>
<dbReference type="Pfam" id="PF00701">
    <property type="entry name" value="DHDPS"/>
    <property type="match status" value="1"/>
</dbReference>
<dbReference type="RefSeq" id="WP_377067062.1">
    <property type="nucleotide sequence ID" value="NZ_JBHSJJ010000013.1"/>
</dbReference>
<keyword evidence="5" id="KW-1185">Reference proteome</keyword>